<evidence type="ECO:0000256" key="2">
    <source>
        <dbReference type="ARBA" id="ARBA00012528"/>
    </source>
</evidence>
<comment type="catalytic activity">
    <reaction evidence="3">
        <text>2 GTP = 3',3'-c-di-GMP + 2 diphosphate</text>
        <dbReference type="Rhea" id="RHEA:24898"/>
        <dbReference type="ChEBI" id="CHEBI:33019"/>
        <dbReference type="ChEBI" id="CHEBI:37565"/>
        <dbReference type="ChEBI" id="CHEBI:58805"/>
        <dbReference type="EC" id="2.7.7.65"/>
    </reaction>
</comment>
<keyword evidence="4" id="KW-0812">Transmembrane</keyword>
<comment type="caution">
    <text evidence="6">The sequence shown here is derived from an EMBL/GenBank/DDBJ whole genome shotgun (WGS) entry which is preliminary data.</text>
</comment>
<dbReference type="PANTHER" id="PTHR45138">
    <property type="entry name" value="REGULATORY COMPONENTS OF SENSORY TRANSDUCTION SYSTEM"/>
    <property type="match status" value="1"/>
</dbReference>
<dbReference type="AlphaFoldDB" id="A0A099KUB0"/>
<accession>A0A099KUB0</accession>
<dbReference type="SUPFAM" id="SSF55073">
    <property type="entry name" value="Nucleotide cyclase"/>
    <property type="match status" value="1"/>
</dbReference>
<dbReference type="Gene3D" id="3.30.70.270">
    <property type="match status" value="1"/>
</dbReference>
<dbReference type="NCBIfam" id="TIGR00254">
    <property type="entry name" value="GGDEF"/>
    <property type="match status" value="1"/>
</dbReference>
<protein>
    <recommendedName>
        <fullName evidence="2">diguanylate cyclase</fullName>
        <ecNumber evidence="2">2.7.7.65</ecNumber>
    </recommendedName>
</protein>
<keyword evidence="4" id="KW-1133">Transmembrane helix</keyword>
<dbReference type="FunFam" id="3.30.70.270:FF:000001">
    <property type="entry name" value="Diguanylate cyclase domain protein"/>
    <property type="match status" value="1"/>
</dbReference>
<dbReference type="EC" id="2.7.7.65" evidence="2"/>
<dbReference type="Pfam" id="PF11845">
    <property type="entry name" value="Tll0287-like"/>
    <property type="match status" value="1"/>
</dbReference>
<dbReference type="RefSeq" id="WP_033092821.1">
    <property type="nucleotide sequence ID" value="NZ_JQED01000007.1"/>
</dbReference>
<dbReference type="PROSITE" id="PS50887">
    <property type="entry name" value="GGDEF"/>
    <property type="match status" value="1"/>
</dbReference>
<evidence type="ECO:0000259" key="5">
    <source>
        <dbReference type="PROSITE" id="PS50887"/>
    </source>
</evidence>
<dbReference type="Proteomes" id="UP000029843">
    <property type="component" value="Unassembled WGS sequence"/>
</dbReference>
<dbReference type="GO" id="GO:0052621">
    <property type="term" value="F:diguanylate cyclase activity"/>
    <property type="evidence" value="ECO:0007669"/>
    <property type="project" value="UniProtKB-EC"/>
</dbReference>
<reference evidence="6 7" key="1">
    <citation type="submission" date="2014-08" db="EMBL/GenBank/DDBJ databases">
        <title>Genomic and Phenotypic Diversity of Colwellia psychrerythraea strains from Disparate Marine Basins.</title>
        <authorList>
            <person name="Techtmann S.M."/>
            <person name="Stelling S.C."/>
            <person name="Utturkar S.M."/>
            <person name="Alshibli N."/>
            <person name="Harris A."/>
            <person name="Brown S.D."/>
            <person name="Hazen T.C."/>
        </authorList>
    </citation>
    <scope>NUCLEOTIDE SEQUENCE [LARGE SCALE GENOMIC DNA]</scope>
    <source>
        <strain evidence="6 7">ND2E</strain>
    </source>
</reference>
<dbReference type="CDD" id="cd01949">
    <property type="entry name" value="GGDEF"/>
    <property type="match status" value="1"/>
</dbReference>
<organism evidence="6 7">
    <name type="scientific">Colwellia psychrerythraea</name>
    <name type="common">Vibrio psychroerythus</name>
    <dbReference type="NCBI Taxonomy" id="28229"/>
    <lineage>
        <taxon>Bacteria</taxon>
        <taxon>Pseudomonadati</taxon>
        <taxon>Pseudomonadota</taxon>
        <taxon>Gammaproteobacteria</taxon>
        <taxon>Alteromonadales</taxon>
        <taxon>Colwelliaceae</taxon>
        <taxon>Colwellia</taxon>
    </lineage>
</organism>
<dbReference type="OrthoDB" id="9803824at2"/>
<keyword evidence="4" id="KW-0472">Membrane</keyword>
<gene>
    <name evidence="6" type="ORF">ND2E_2034</name>
</gene>
<dbReference type="InterPro" id="IPR000160">
    <property type="entry name" value="GGDEF_dom"/>
</dbReference>
<dbReference type="Pfam" id="PF00990">
    <property type="entry name" value="GGDEF"/>
    <property type="match status" value="1"/>
</dbReference>
<evidence type="ECO:0000313" key="6">
    <source>
        <dbReference type="EMBL" id="KGJ94101.1"/>
    </source>
</evidence>
<comment type="cofactor">
    <cofactor evidence="1">
        <name>Mg(2+)</name>
        <dbReference type="ChEBI" id="CHEBI:18420"/>
    </cofactor>
</comment>
<dbReference type="Gene3D" id="3.30.450.290">
    <property type="match status" value="1"/>
</dbReference>
<sequence length="425" mass="47433">MSSSQNKVLSIFALFFILMAIISLIAIQKLEYSASRALASRTAEVLASAINQARVSYSLNAAAKIRLHPEIYVQANYRDHDLAIPNPATFAIELGQSISRPEEGFILSTYSKYPFKGRKNSAGPQDNFQQDALEKLTKKDNVFERVETLNGLPVLRRAEAIFMKESCIGCHNSHSSSPRTDWRVGDVRGALDITIPLTADTDDVAMTVGYAYVMFTSFSVIGLFCMFFTLKRSNNLTKELELKVEERTMLLNELAYTDALTKIANRRYFDEVSKAMINDTNVTLPIALILYDLDHFKAINDCFGHDIGDECLVAVVNAVSKALRKKSDFHARIGGDEFAIILKNVSNDELEEIILRILDNIRLVNIPNEPTLSLTCSIGSSFITQFSEGITINQVLKVADQALYLAKSQGRDQWVNKEFSSRSLG</sequence>
<feature type="transmembrane region" description="Helical" evidence="4">
    <location>
        <begin position="210"/>
        <end position="230"/>
    </location>
</feature>
<dbReference type="PANTHER" id="PTHR45138:SF9">
    <property type="entry name" value="DIGUANYLATE CYCLASE DGCM-RELATED"/>
    <property type="match status" value="1"/>
</dbReference>
<feature type="transmembrane region" description="Helical" evidence="4">
    <location>
        <begin position="7"/>
        <end position="27"/>
    </location>
</feature>
<dbReference type="InterPro" id="IPR029787">
    <property type="entry name" value="Nucleotide_cyclase"/>
</dbReference>
<dbReference type="SMART" id="SM00267">
    <property type="entry name" value="GGDEF"/>
    <property type="match status" value="1"/>
</dbReference>
<dbReference type="PATRIC" id="fig|28229.4.peg.1057"/>
<dbReference type="InterPro" id="IPR043128">
    <property type="entry name" value="Rev_trsase/Diguanyl_cyclase"/>
</dbReference>
<evidence type="ECO:0000313" key="7">
    <source>
        <dbReference type="Proteomes" id="UP000029843"/>
    </source>
</evidence>
<feature type="domain" description="GGDEF" evidence="5">
    <location>
        <begin position="284"/>
        <end position="419"/>
    </location>
</feature>
<name>A0A099KUB0_COLPS</name>
<evidence type="ECO:0000256" key="4">
    <source>
        <dbReference type="SAM" id="Phobius"/>
    </source>
</evidence>
<proteinExistence type="predicted"/>
<dbReference type="InterPro" id="IPR021796">
    <property type="entry name" value="Tll0287-like_dom"/>
</dbReference>
<evidence type="ECO:0000256" key="3">
    <source>
        <dbReference type="ARBA" id="ARBA00034247"/>
    </source>
</evidence>
<dbReference type="InterPro" id="IPR050469">
    <property type="entry name" value="Diguanylate_Cyclase"/>
</dbReference>
<evidence type="ECO:0000256" key="1">
    <source>
        <dbReference type="ARBA" id="ARBA00001946"/>
    </source>
</evidence>
<dbReference type="EMBL" id="JQED01000007">
    <property type="protein sequence ID" value="KGJ94101.1"/>
    <property type="molecule type" value="Genomic_DNA"/>
</dbReference>